<evidence type="ECO:0000256" key="4">
    <source>
        <dbReference type="ARBA" id="ARBA00022723"/>
    </source>
</evidence>
<keyword evidence="7 11" id="KW-0460">Magnesium</keyword>
<feature type="binding site" evidence="11">
    <location>
        <position position="144"/>
    </location>
    <ligand>
        <name>Mg(2+)</name>
        <dbReference type="ChEBI" id="CHEBI:18420"/>
    </ligand>
</feature>
<dbReference type="AlphaFoldDB" id="A0A4P2VAD8"/>
<keyword evidence="15" id="KW-1185">Reference proteome</keyword>
<dbReference type="Gene3D" id="3.40.50.300">
    <property type="entry name" value="P-loop containing nucleotide triphosphate hydrolases"/>
    <property type="match status" value="1"/>
</dbReference>
<evidence type="ECO:0000256" key="6">
    <source>
        <dbReference type="ARBA" id="ARBA00022840"/>
    </source>
</evidence>
<dbReference type="PANTHER" id="PTHR11550">
    <property type="entry name" value="CTP SYNTHASE"/>
    <property type="match status" value="1"/>
</dbReference>
<dbReference type="FunFam" id="3.40.50.880:FF:000002">
    <property type="entry name" value="CTP synthase"/>
    <property type="match status" value="1"/>
</dbReference>
<feature type="binding site" evidence="11">
    <location>
        <position position="16"/>
    </location>
    <ligand>
        <name>UTP</name>
        <dbReference type="ChEBI" id="CHEBI:46398"/>
    </ligand>
</feature>
<evidence type="ECO:0000259" key="13">
    <source>
        <dbReference type="Pfam" id="PF06418"/>
    </source>
</evidence>
<feature type="binding site" evidence="11">
    <location>
        <position position="74"/>
    </location>
    <ligand>
        <name>ATP</name>
        <dbReference type="ChEBI" id="CHEBI:30616"/>
    </ligand>
</feature>
<dbReference type="KEGG" id="ccai:NAS2_0021"/>
<feature type="binding site" evidence="11">
    <location>
        <begin position="191"/>
        <end position="196"/>
    </location>
    <ligand>
        <name>CTP</name>
        <dbReference type="ChEBI" id="CHEBI:37563"/>
        <note>allosteric inhibitor</note>
    </ligand>
</feature>
<evidence type="ECO:0000256" key="2">
    <source>
        <dbReference type="ARBA" id="ARBA00007533"/>
    </source>
</evidence>
<keyword evidence="8 11" id="KW-0315">Glutamine amidotransferase</keyword>
<dbReference type="HAMAP" id="MF_01227">
    <property type="entry name" value="PyrG"/>
    <property type="match status" value="1"/>
</dbReference>
<dbReference type="GO" id="GO:0097268">
    <property type="term" value="C:cytoophidium"/>
    <property type="evidence" value="ECO:0007669"/>
    <property type="project" value="UniProtKB-ARBA"/>
</dbReference>
<feature type="binding site" evidence="11">
    <location>
        <position position="16"/>
    </location>
    <ligand>
        <name>CTP</name>
        <dbReference type="ChEBI" id="CHEBI:37563"/>
        <note>allosteric inhibitor</note>
    </ligand>
</feature>
<reference evidence="14 15" key="1">
    <citation type="journal article" date="2019" name="ISME J.">
        <title>Isolation and characterization of a thermophilic sulfur- and iron-reducing thaumarchaeote from a terrestrial acidic hot spring.</title>
        <authorList>
            <person name="Kato S."/>
            <person name="Itoh T."/>
            <person name="Yuki M."/>
            <person name="Nagamori M."/>
            <person name="Ohnishi M."/>
            <person name="Uematsu K."/>
            <person name="Suzuki K."/>
            <person name="Takashina T."/>
            <person name="Ohkuma M."/>
        </authorList>
    </citation>
    <scope>NUCLEOTIDE SEQUENCE [LARGE SCALE GENOMIC DNA]</scope>
    <source>
        <strain evidence="14 15">NAS-02</strain>
    </source>
</reference>
<comment type="activity regulation">
    <text evidence="11">Allosterically activated by GTP, when glutamine is the substrate; GTP has no effect on the reaction when ammonia is the substrate. The allosteric effector GTP functions by stabilizing the protein conformation that binds the tetrahedral intermediate(s) formed during glutamine hydrolysis. Inhibited by the product CTP, via allosteric rather than competitive inhibition.</text>
</comment>
<comment type="function">
    <text evidence="11">Catalyzes the ATP-dependent amination of UTP to CTP with either L-glutamine or ammonia as the source of nitrogen. Regulates intracellular CTP levels through interactions with the four ribonucleotide triphosphates.</text>
</comment>
<evidence type="ECO:0000256" key="7">
    <source>
        <dbReference type="ARBA" id="ARBA00022842"/>
    </source>
</evidence>
<feature type="binding site" evidence="11">
    <location>
        <position position="409"/>
    </location>
    <ligand>
        <name>L-glutamine</name>
        <dbReference type="ChEBI" id="CHEBI:58359"/>
    </ligand>
</feature>
<keyword evidence="4 11" id="KW-0479">Metal-binding</keyword>
<evidence type="ECO:0000313" key="15">
    <source>
        <dbReference type="Proteomes" id="UP000509448"/>
    </source>
</evidence>
<dbReference type="NCBIfam" id="NF003792">
    <property type="entry name" value="PRK05380.1"/>
    <property type="match status" value="1"/>
</dbReference>
<keyword evidence="9 11" id="KW-0665">Pyrimidine biosynthesis</keyword>
<feature type="active site" description="Nucleophile; for glutamine hydrolysis" evidence="11">
    <location>
        <position position="385"/>
    </location>
</feature>
<dbReference type="GeneID" id="55583837"/>
<dbReference type="InterPro" id="IPR027417">
    <property type="entry name" value="P-loop_NTPase"/>
</dbReference>
<feature type="binding site" evidence="11">
    <location>
        <position position="74"/>
    </location>
    <ligand>
        <name>Mg(2+)</name>
        <dbReference type="ChEBI" id="CHEBI:18420"/>
    </ligand>
</feature>
<comment type="caution">
    <text evidence="11">Lacks conserved residue(s) required for the propagation of feature annotation.</text>
</comment>
<dbReference type="SUPFAM" id="SSF52540">
    <property type="entry name" value="P-loop containing nucleoside triphosphate hydrolases"/>
    <property type="match status" value="1"/>
</dbReference>
<feature type="binding site" evidence="11">
    <location>
        <position position="358"/>
    </location>
    <ligand>
        <name>L-glutamine</name>
        <dbReference type="ChEBI" id="CHEBI:58359"/>
    </ligand>
</feature>
<comment type="catalytic activity">
    <reaction evidence="11">
        <text>L-glutamine + H2O = L-glutamate + NH4(+)</text>
        <dbReference type="Rhea" id="RHEA:15889"/>
        <dbReference type="ChEBI" id="CHEBI:15377"/>
        <dbReference type="ChEBI" id="CHEBI:28938"/>
        <dbReference type="ChEBI" id="CHEBI:29985"/>
        <dbReference type="ChEBI" id="CHEBI:58359"/>
    </reaction>
</comment>
<feature type="binding site" evidence="11">
    <location>
        <position position="466"/>
    </location>
    <ligand>
        <name>L-glutamine</name>
        <dbReference type="ChEBI" id="CHEBI:58359"/>
    </ligand>
</feature>
<evidence type="ECO:0000259" key="12">
    <source>
        <dbReference type="Pfam" id="PF00117"/>
    </source>
</evidence>
<dbReference type="GO" id="GO:0044210">
    <property type="term" value="P:'de novo' CTP biosynthetic process"/>
    <property type="evidence" value="ECO:0007669"/>
    <property type="project" value="UniProtKB-UniRule"/>
</dbReference>
<feature type="binding site" evidence="11">
    <location>
        <position position="227"/>
    </location>
    <ligand>
        <name>CTP</name>
        <dbReference type="ChEBI" id="CHEBI:37563"/>
        <note>allosteric inhibitor</note>
    </ligand>
</feature>
<dbReference type="RefSeq" id="WP_174447783.1">
    <property type="nucleotide sequence ID" value="NZ_AP018732.1"/>
</dbReference>
<evidence type="ECO:0000256" key="10">
    <source>
        <dbReference type="ARBA" id="ARBA00047781"/>
    </source>
</evidence>
<name>A0A4P2VAD8_9ARCH</name>
<feature type="binding site" evidence="11">
    <location>
        <begin position="151"/>
        <end position="153"/>
    </location>
    <ligand>
        <name>CTP</name>
        <dbReference type="ChEBI" id="CHEBI:37563"/>
        <note>allosteric inhibitor</note>
    </ligand>
</feature>
<dbReference type="Proteomes" id="UP000509448">
    <property type="component" value="Chromosome"/>
</dbReference>
<dbReference type="Pfam" id="PF00117">
    <property type="entry name" value="GATase"/>
    <property type="match status" value="1"/>
</dbReference>
<dbReference type="CDD" id="cd01746">
    <property type="entry name" value="GATase1_CTP_Synthase"/>
    <property type="match status" value="1"/>
</dbReference>
<comment type="catalytic activity">
    <reaction evidence="10 11">
        <text>UTP + L-glutamine + ATP + H2O = CTP + L-glutamate + ADP + phosphate + 2 H(+)</text>
        <dbReference type="Rhea" id="RHEA:26426"/>
        <dbReference type="ChEBI" id="CHEBI:15377"/>
        <dbReference type="ChEBI" id="CHEBI:15378"/>
        <dbReference type="ChEBI" id="CHEBI:29985"/>
        <dbReference type="ChEBI" id="CHEBI:30616"/>
        <dbReference type="ChEBI" id="CHEBI:37563"/>
        <dbReference type="ChEBI" id="CHEBI:43474"/>
        <dbReference type="ChEBI" id="CHEBI:46398"/>
        <dbReference type="ChEBI" id="CHEBI:58359"/>
        <dbReference type="ChEBI" id="CHEBI:456216"/>
        <dbReference type="EC" id="6.3.4.2"/>
    </reaction>
</comment>
<dbReference type="SUPFAM" id="SSF52317">
    <property type="entry name" value="Class I glutamine amidotransferase-like"/>
    <property type="match status" value="1"/>
</dbReference>
<dbReference type="CDD" id="cd03113">
    <property type="entry name" value="CTPS_N"/>
    <property type="match status" value="1"/>
</dbReference>
<feature type="binding site" evidence="11">
    <location>
        <position position="245"/>
    </location>
    <ligand>
        <name>ATP</name>
        <dbReference type="ChEBI" id="CHEBI:30616"/>
    </ligand>
</feature>
<sequence>MRGNRKYVFVTGGVMSGLGKGVITASIARLLRDSGVNALPMKIDPYINVDAGTMNPIVHGEVYVTKDGGECDMDLGTYERFLGVDLTKDHNVTTGQVYSAVIEAERRGDYLGECVQIIPHVTNEIKRRIRSVAESKDAAVLVVESGGTVGDIEGLPYLEAFRQLRVEEGRENVMFVHVTWGPVLPSVGEFKTKPTQHSVQELRRIGIQPDVIIVRSEFPMPEDSKKKIALYTNVDSDAVFSSPDLETIYEVPLVLEAQGFLRVVGRYLELGTLSPNLDGWRKMVESFKVKNPVLRVAMVGKYSKLADSYVSINQALMHAGASVGLRLKIEWLDSERYESAPEKLRELENYGGMVVPGGFGKRGSEGMIAAIDYARTKSIPFLGICFGFQLASVSFARHVVGLDGANSTELDPETPHPVVYLLPEQRSMDRLGGTMRLGEHEIDLLPGTMAHRIYGSDKIARRHRHRYEVNSAYIPKLESAGLVFSAFSDSGQRAEVLELPGHPFFMATQYHLEFSSRPWEPEPLFRAFISAALERARLVPSKALMVA</sequence>
<dbReference type="InterPro" id="IPR004468">
    <property type="entry name" value="CTP_synthase"/>
</dbReference>
<evidence type="ECO:0000256" key="9">
    <source>
        <dbReference type="ARBA" id="ARBA00022975"/>
    </source>
</evidence>
<dbReference type="EMBL" id="AP018732">
    <property type="protein sequence ID" value="BBE41436.1"/>
    <property type="molecule type" value="Genomic_DNA"/>
</dbReference>
<dbReference type="InterPro" id="IPR033828">
    <property type="entry name" value="GATase1_CTP_Synthase"/>
</dbReference>
<feature type="binding site" evidence="11">
    <location>
        <begin position="386"/>
        <end position="389"/>
    </location>
    <ligand>
        <name>L-glutamine</name>
        <dbReference type="ChEBI" id="CHEBI:58359"/>
    </ligand>
</feature>
<dbReference type="EC" id="6.3.4.2" evidence="11"/>
<dbReference type="FunFam" id="3.40.50.300:FF:000009">
    <property type="entry name" value="CTP synthase"/>
    <property type="match status" value="1"/>
</dbReference>
<accession>A0A4P2VAD8</accession>
<evidence type="ECO:0000256" key="5">
    <source>
        <dbReference type="ARBA" id="ARBA00022741"/>
    </source>
</evidence>
<keyword evidence="3 11" id="KW-0436">Ligase</keyword>
<evidence type="ECO:0000313" key="14">
    <source>
        <dbReference type="EMBL" id="BBE41436.1"/>
    </source>
</evidence>
<keyword evidence="6 11" id="KW-0067">ATP-binding</keyword>
<comment type="catalytic activity">
    <reaction evidence="11">
        <text>UTP + NH4(+) + ATP = CTP + ADP + phosphate + 2 H(+)</text>
        <dbReference type="Rhea" id="RHEA:16597"/>
        <dbReference type="ChEBI" id="CHEBI:15378"/>
        <dbReference type="ChEBI" id="CHEBI:28938"/>
        <dbReference type="ChEBI" id="CHEBI:30616"/>
        <dbReference type="ChEBI" id="CHEBI:37563"/>
        <dbReference type="ChEBI" id="CHEBI:43474"/>
        <dbReference type="ChEBI" id="CHEBI:46398"/>
        <dbReference type="ChEBI" id="CHEBI:456216"/>
    </reaction>
</comment>
<comment type="subunit">
    <text evidence="11">Homotetramer.</text>
</comment>
<feature type="region of interest" description="Amidoligase domain" evidence="11">
    <location>
        <begin position="1"/>
        <end position="270"/>
    </location>
</feature>
<dbReference type="OrthoDB" id="52769at2157"/>
<dbReference type="InterPro" id="IPR017456">
    <property type="entry name" value="CTP_synthase_N"/>
</dbReference>
<comment type="pathway">
    <text evidence="1 11">Pyrimidine metabolism; CTP biosynthesis via de novo pathway; CTP from UDP: step 2/2.</text>
</comment>
<dbReference type="UniPathway" id="UPA00159">
    <property type="reaction ID" value="UER00277"/>
</dbReference>
<evidence type="ECO:0000256" key="3">
    <source>
        <dbReference type="ARBA" id="ARBA00022598"/>
    </source>
</evidence>
<feature type="binding site" evidence="11">
    <location>
        <position position="227"/>
    </location>
    <ligand>
        <name>UTP</name>
        <dbReference type="ChEBI" id="CHEBI:46398"/>
    </ligand>
</feature>
<dbReference type="NCBIfam" id="TIGR00337">
    <property type="entry name" value="PyrG"/>
    <property type="match status" value="1"/>
</dbReference>
<dbReference type="PROSITE" id="PS51273">
    <property type="entry name" value="GATASE_TYPE_1"/>
    <property type="match status" value="1"/>
</dbReference>
<dbReference type="InterPro" id="IPR017926">
    <property type="entry name" value="GATASE"/>
</dbReference>
<dbReference type="GO" id="GO:0003883">
    <property type="term" value="F:CTP synthase activity"/>
    <property type="evidence" value="ECO:0007669"/>
    <property type="project" value="UniProtKB-UniRule"/>
</dbReference>
<dbReference type="GO" id="GO:0005524">
    <property type="term" value="F:ATP binding"/>
    <property type="evidence" value="ECO:0007669"/>
    <property type="project" value="UniProtKB-KW"/>
</dbReference>
<evidence type="ECO:0000256" key="1">
    <source>
        <dbReference type="ARBA" id="ARBA00005171"/>
    </source>
</evidence>
<dbReference type="InterPro" id="IPR029062">
    <property type="entry name" value="Class_I_gatase-like"/>
</dbReference>
<keyword evidence="5 11" id="KW-0547">Nucleotide-binding</keyword>
<feature type="binding site" evidence="11">
    <location>
        <begin position="17"/>
        <end position="22"/>
    </location>
    <ligand>
        <name>ATP</name>
        <dbReference type="ChEBI" id="CHEBI:30616"/>
    </ligand>
</feature>
<feature type="active site" evidence="11">
    <location>
        <position position="511"/>
    </location>
</feature>
<evidence type="ECO:0000256" key="8">
    <source>
        <dbReference type="ARBA" id="ARBA00022962"/>
    </source>
</evidence>
<feature type="binding site" evidence="11">
    <location>
        <begin position="191"/>
        <end position="196"/>
    </location>
    <ligand>
        <name>UTP</name>
        <dbReference type="ChEBI" id="CHEBI:46398"/>
    </ligand>
</feature>
<evidence type="ECO:0000256" key="11">
    <source>
        <dbReference type="HAMAP-Rule" id="MF_01227"/>
    </source>
</evidence>
<dbReference type="GO" id="GO:0004359">
    <property type="term" value="F:glutaminase activity"/>
    <property type="evidence" value="ECO:0007669"/>
    <property type="project" value="RHEA"/>
</dbReference>
<comment type="similarity">
    <text evidence="2 11">Belongs to the CTP synthase family.</text>
</comment>
<protein>
    <recommendedName>
        <fullName evidence="11">CTP synthase</fullName>
        <ecNumber evidence="11">6.3.4.2</ecNumber>
    </recommendedName>
    <alternativeName>
        <fullName evidence="11">Cytidine 5'-triphosphate synthase</fullName>
    </alternativeName>
    <alternativeName>
        <fullName evidence="11">Cytidine triphosphate synthetase</fullName>
        <shortName evidence="11">CTP synthetase</shortName>
        <shortName evidence="11">CTPS</shortName>
    </alternativeName>
    <alternativeName>
        <fullName evidence="11">UTP--ammonia ligase</fullName>
    </alternativeName>
</protein>
<feature type="active site" evidence="11">
    <location>
        <position position="513"/>
    </location>
</feature>
<comment type="miscellaneous">
    <text evidence="11">CTPSs have evolved a hybrid strategy for distinguishing between UTP and CTP. The overlapping regions of the product feedback inhibitory and substrate sites recognize a common feature in both compounds, the triphosphate moiety. To differentiate isosteric substrate and product pyrimidine rings, an additional pocket far from the expected kinase/ligase catalytic site, specifically recognizes the cytosine and ribose portions of the product inhibitor.</text>
</comment>
<dbReference type="GO" id="GO:0019856">
    <property type="term" value="P:pyrimidine nucleobase biosynthetic process"/>
    <property type="evidence" value="ECO:0007669"/>
    <property type="project" value="TreeGrafter"/>
</dbReference>
<feature type="domain" description="CTP synthase N-terminal" evidence="13">
    <location>
        <begin position="6"/>
        <end position="270"/>
    </location>
</feature>
<gene>
    <name evidence="11" type="primary">pyrG</name>
    <name evidence="14" type="ORF">NAS2_0021</name>
</gene>
<dbReference type="GO" id="GO:0046872">
    <property type="term" value="F:metal ion binding"/>
    <property type="evidence" value="ECO:0007669"/>
    <property type="project" value="UniProtKB-KW"/>
</dbReference>
<proteinExistence type="inferred from homology"/>
<feature type="domain" description="Glutamine amidotransferase" evidence="12">
    <location>
        <begin position="305"/>
        <end position="530"/>
    </location>
</feature>
<dbReference type="Gene3D" id="3.40.50.880">
    <property type="match status" value="1"/>
</dbReference>
<dbReference type="Pfam" id="PF06418">
    <property type="entry name" value="CTP_synth_N"/>
    <property type="match status" value="1"/>
</dbReference>
<dbReference type="PANTHER" id="PTHR11550:SF0">
    <property type="entry name" value="CTP SYNTHASE-RELATED"/>
    <property type="match status" value="1"/>
</dbReference>
<organism evidence="14 15">
    <name type="scientific">Conexivisphaera calida</name>
    <dbReference type="NCBI Taxonomy" id="1874277"/>
    <lineage>
        <taxon>Archaea</taxon>
        <taxon>Nitrososphaerota</taxon>
        <taxon>Conexivisphaeria</taxon>
        <taxon>Conexivisphaerales</taxon>
        <taxon>Conexivisphaeraceae</taxon>
        <taxon>Conexivisphaera</taxon>
    </lineage>
</organism>
<dbReference type="GO" id="GO:0042802">
    <property type="term" value="F:identical protein binding"/>
    <property type="evidence" value="ECO:0007669"/>
    <property type="project" value="TreeGrafter"/>
</dbReference>